<dbReference type="PRINTS" id="PR00111">
    <property type="entry name" value="ABHYDROLASE"/>
</dbReference>
<dbReference type="Pfam" id="PF07859">
    <property type="entry name" value="Abhydrolase_3"/>
    <property type="match status" value="1"/>
</dbReference>
<organism evidence="3 4">
    <name type="scientific">Hyaloscypha bicolor E</name>
    <dbReference type="NCBI Taxonomy" id="1095630"/>
    <lineage>
        <taxon>Eukaryota</taxon>
        <taxon>Fungi</taxon>
        <taxon>Dikarya</taxon>
        <taxon>Ascomycota</taxon>
        <taxon>Pezizomycotina</taxon>
        <taxon>Leotiomycetes</taxon>
        <taxon>Helotiales</taxon>
        <taxon>Hyaloscyphaceae</taxon>
        <taxon>Hyaloscypha</taxon>
        <taxon>Hyaloscypha bicolor</taxon>
    </lineage>
</organism>
<keyword evidence="4" id="KW-1185">Reference proteome</keyword>
<evidence type="ECO:0000313" key="3">
    <source>
        <dbReference type="EMBL" id="PMD59422.1"/>
    </source>
</evidence>
<dbReference type="InterPro" id="IPR000073">
    <property type="entry name" value="AB_hydrolase_1"/>
</dbReference>
<sequence>MGKFDKFTIISADYKKVAGQGIVVDLLIPSKLTAGLRPVILRFHGGGYVSGSSLFEPWFPQWLLELAIAKNAIIVSPNYRLLPESSGLDILEDLDDLWRWMKFGIQLKLNDFSVGLRADLDRIITEGDSAGGYLSIQFAMSHPDEIKACIAEFPSLDLESPHFAGVGNDIPLGSPSLVDQHLASVGNVNKASSDMTLARSPLINALIQEGRFLHFFGNGPRLFPLRRLESGAKLPPLFIIHGAGDTIVPVEGSQKFAKLLLEKDPDAKVVLTVQPGEHGVSIPFGMKHPWLAEGLKLVTDAWETQKG</sequence>
<dbReference type="EMBL" id="KZ613816">
    <property type="protein sequence ID" value="PMD59422.1"/>
    <property type="molecule type" value="Genomic_DNA"/>
</dbReference>
<accession>A0A2J6T8S5</accession>
<dbReference type="GO" id="GO:0016787">
    <property type="term" value="F:hydrolase activity"/>
    <property type="evidence" value="ECO:0007669"/>
    <property type="project" value="UniProtKB-KW"/>
</dbReference>
<keyword evidence="1 3" id="KW-0378">Hydrolase</keyword>
<gene>
    <name evidence="3" type="ORF">K444DRAFT_613392</name>
</gene>
<dbReference type="Gene3D" id="3.40.50.1820">
    <property type="entry name" value="alpha/beta hydrolase"/>
    <property type="match status" value="1"/>
</dbReference>
<dbReference type="Proteomes" id="UP000235371">
    <property type="component" value="Unassembled WGS sequence"/>
</dbReference>
<protein>
    <submittedName>
        <fullName evidence="3">Alpha/beta-hydrolase</fullName>
    </submittedName>
</protein>
<dbReference type="InterPro" id="IPR013094">
    <property type="entry name" value="AB_hydrolase_3"/>
</dbReference>
<dbReference type="OrthoDB" id="19653at2759"/>
<evidence type="ECO:0000256" key="1">
    <source>
        <dbReference type="ARBA" id="ARBA00022801"/>
    </source>
</evidence>
<dbReference type="SUPFAM" id="SSF53474">
    <property type="entry name" value="alpha/beta-Hydrolases"/>
    <property type="match status" value="1"/>
</dbReference>
<name>A0A2J6T8S5_9HELO</name>
<feature type="domain" description="Alpha/beta hydrolase fold-3" evidence="2">
    <location>
        <begin position="41"/>
        <end position="162"/>
    </location>
</feature>
<dbReference type="InterPro" id="IPR050300">
    <property type="entry name" value="GDXG_lipolytic_enzyme"/>
</dbReference>
<dbReference type="AlphaFoldDB" id="A0A2J6T8S5"/>
<dbReference type="STRING" id="1095630.A0A2J6T8S5"/>
<proteinExistence type="predicted"/>
<dbReference type="InterPro" id="IPR029058">
    <property type="entry name" value="AB_hydrolase_fold"/>
</dbReference>
<reference evidence="3 4" key="1">
    <citation type="submission" date="2016-04" db="EMBL/GenBank/DDBJ databases">
        <title>A degradative enzymes factory behind the ericoid mycorrhizal symbiosis.</title>
        <authorList>
            <consortium name="DOE Joint Genome Institute"/>
            <person name="Martino E."/>
            <person name="Morin E."/>
            <person name="Grelet G."/>
            <person name="Kuo A."/>
            <person name="Kohler A."/>
            <person name="Daghino S."/>
            <person name="Barry K."/>
            <person name="Choi C."/>
            <person name="Cichocki N."/>
            <person name="Clum A."/>
            <person name="Copeland A."/>
            <person name="Hainaut M."/>
            <person name="Haridas S."/>
            <person name="Labutti K."/>
            <person name="Lindquist E."/>
            <person name="Lipzen A."/>
            <person name="Khouja H.-R."/>
            <person name="Murat C."/>
            <person name="Ohm R."/>
            <person name="Olson A."/>
            <person name="Spatafora J."/>
            <person name="Veneault-Fourrey C."/>
            <person name="Henrissat B."/>
            <person name="Grigoriev I."/>
            <person name="Martin F."/>
            <person name="Perotto S."/>
        </authorList>
    </citation>
    <scope>NUCLEOTIDE SEQUENCE [LARGE SCALE GENOMIC DNA]</scope>
    <source>
        <strain evidence="3 4">E</strain>
    </source>
</reference>
<dbReference type="PANTHER" id="PTHR48081">
    <property type="entry name" value="AB HYDROLASE SUPERFAMILY PROTEIN C4A8.06C"/>
    <property type="match status" value="1"/>
</dbReference>
<dbReference type="InParanoid" id="A0A2J6T8S5"/>
<dbReference type="RefSeq" id="XP_024736326.1">
    <property type="nucleotide sequence ID" value="XM_024880341.1"/>
</dbReference>
<evidence type="ECO:0000313" key="4">
    <source>
        <dbReference type="Proteomes" id="UP000235371"/>
    </source>
</evidence>
<dbReference type="PANTHER" id="PTHR48081:SF3">
    <property type="entry name" value="ALPHA_BETA HYDROLASE FOLD-3 DOMAIN-CONTAINING PROTEIN"/>
    <property type="match status" value="1"/>
</dbReference>
<evidence type="ECO:0000259" key="2">
    <source>
        <dbReference type="Pfam" id="PF07859"/>
    </source>
</evidence>
<dbReference type="GeneID" id="36588418"/>